<accession>A0AAD4W2Q5</accession>
<dbReference type="Proteomes" id="UP001054821">
    <property type="component" value="Chromosome 4"/>
</dbReference>
<comment type="caution">
    <text evidence="1">The sequence shown here is derived from an EMBL/GenBank/DDBJ whole genome shotgun (WGS) entry which is preliminary data.</text>
</comment>
<proteinExistence type="predicted"/>
<reference evidence="1 2" key="1">
    <citation type="journal article" date="2022" name="G3 (Bethesda)">
        <title>Whole-genome sequence and methylome profiling of the almond [Prunus dulcis (Mill.) D.A. Webb] cultivar 'Nonpareil'.</title>
        <authorList>
            <person name="D'Amico-Willman K.M."/>
            <person name="Ouma W.Z."/>
            <person name="Meulia T."/>
            <person name="Sideli G.M."/>
            <person name="Gradziel T.M."/>
            <person name="Fresnedo-Ramirez J."/>
        </authorList>
    </citation>
    <scope>NUCLEOTIDE SEQUENCE [LARGE SCALE GENOMIC DNA]</scope>
    <source>
        <strain evidence="1">Clone GOH B32 T37-40</strain>
    </source>
</reference>
<protein>
    <submittedName>
        <fullName evidence="1">Uncharacterized protein</fullName>
    </submittedName>
</protein>
<keyword evidence="2" id="KW-1185">Reference proteome</keyword>
<evidence type="ECO:0000313" key="2">
    <source>
        <dbReference type="Proteomes" id="UP001054821"/>
    </source>
</evidence>
<evidence type="ECO:0000313" key="1">
    <source>
        <dbReference type="EMBL" id="KAI5335819.1"/>
    </source>
</evidence>
<organism evidence="1 2">
    <name type="scientific">Prunus dulcis</name>
    <name type="common">Almond</name>
    <name type="synonym">Amygdalus dulcis</name>
    <dbReference type="NCBI Taxonomy" id="3755"/>
    <lineage>
        <taxon>Eukaryota</taxon>
        <taxon>Viridiplantae</taxon>
        <taxon>Streptophyta</taxon>
        <taxon>Embryophyta</taxon>
        <taxon>Tracheophyta</taxon>
        <taxon>Spermatophyta</taxon>
        <taxon>Magnoliopsida</taxon>
        <taxon>eudicotyledons</taxon>
        <taxon>Gunneridae</taxon>
        <taxon>Pentapetalae</taxon>
        <taxon>rosids</taxon>
        <taxon>fabids</taxon>
        <taxon>Rosales</taxon>
        <taxon>Rosaceae</taxon>
        <taxon>Amygdaloideae</taxon>
        <taxon>Amygdaleae</taxon>
        <taxon>Prunus</taxon>
    </lineage>
</organism>
<dbReference type="EMBL" id="JAJFAZ020000004">
    <property type="protein sequence ID" value="KAI5335819.1"/>
    <property type="molecule type" value="Genomic_DNA"/>
</dbReference>
<name>A0AAD4W2Q5_PRUDU</name>
<dbReference type="AlphaFoldDB" id="A0AAD4W2Q5"/>
<sequence length="93" mass="10551">MNCADDMKNLQAAVTADFVDFLAELDDTYDKVYSDILRCDKVPSIKNVFLMDIQTQEIFGRGTKKGGLYYVDDVATSRVLRACSAETSYHRRI</sequence>
<gene>
    <name evidence="1" type="ORF">L3X38_025953</name>
</gene>